<gene>
    <name evidence="2" type="ORF">A3860_20265</name>
</gene>
<protein>
    <submittedName>
        <fullName evidence="2">Uncharacterized protein</fullName>
    </submittedName>
</protein>
<organism evidence="2 3">
    <name type="scientific">Niastella vici</name>
    <dbReference type="NCBI Taxonomy" id="1703345"/>
    <lineage>
        <taxon>Bacteria</taxon>
        <taxon>Pseudomonadati</taxon>
        <taxon>Bacteroidota</taxon>
        <taxon>Chitinophagia</taxon>
        <taxon>Chitinophagales</taxon>
        <taxon>Chitinophagaceae</taxon>
        <taxon>Niastella</taxon>
    </lineage>
</organism>
<feature type="transmembrane region" description="Helical" evidence="1">
    <location>
        <begin position="24"/>
        <end position="50"/>
    </location>
</feature>
<dbReference type="STRING" id="1703345.A3860_20265"/>
<reference evidence="2 3" key="1">
    <citation type="submission" date="2016-03" db="EMBL/GenBank/DDBJ databases">
        <title>Niastella vici sp. nov., isolated from farmland soil.</title>
        <authorList>
            <person name="Chen L."/>
            <person name="Wang D."/>
            <person name="Yang S."/>
            <person name="Wang G."/>
        </authorList>
    </citation>
    <scope>NUCLEOTIDE SEQUENCE [LARGE SCALE GENOMIC DNA]</scope>
    <source>
        <strain evidence="2 3">DJ57</strain>
    </source>
</reference>
<keyword evidence="1" id="KW-0472">Membrane</keyword>
<sequence length="60" mass="6692">MYPPLGGLALGKVEVLKGPGDNNYFTYFIPAIVTCLIMNGLYIHMSTLYIHGMNMRKQGK</sequence>
<evidence type="ECO:0000313" key="2">
    <source>
        <dbReference type="EMBL" id="OQP64310.1"/>
    </source>
</evidence>
<comment type="caution">
    <text evidence="2">The sequence shown here is derived from an EMBL/GenBank/DDBJ whole genome shotgun (WGS) entry which is preliminary data.</text>
</comment>
<keyword evidence="3" id="KW-1185">Reference proteome</keyword>
<dbReference type="Proteomes" id="UP000192796">
    <property type="component" value="Unassembled WGS sequence"/>
</dbReference>
<proteinExistence type="predicted"/>
<name>A0A1V9G162_9BACT</name>
<keyword evidence="1" id="KW-1133">Transmembrane helix</keyword>
<dbReference type="AlphaFoldDB" id="A0A1V9G162"/>
<keyword evidence="1" id="KW-0812">Transmembrane</keyword>
<evidence type="ECO:0000313" key="3">
    <source>
        <dbReference type="Proteomes" id="UP000192796"/>
    </source>
</evidence>
<accession>A0A1V9G162</accession>
<evidence type="ECO:0000256" key="1">
    <source>
        <dbReference type="SAM" id="Phobius"/>
    </source>
</evidence>
<dbReference type="EMBL" id="LVYD01000042">
    <property type="protein sequence ID" value="OQP64310.1"/>
    <property type="molecule type" value="Genomic_DNA"/>
</dbReference>